<keyword evidence="5" id="KW-1185">Reference proteome</keyword>
<dbReference type="GO" id="GO:0008270">
    <property type="term" value="F:zinc ion binding"/>
    <property type="evidence" value="ECO:0007669"/>
    <property type="project" value="UniProtKB-KW"/>
</dbReference>
<proteinExistence type="predicted"/>
<evidence type="ECO:0000313" key="4">
    <source>
        <dbReference type="EMBL" id="KAH7136089.1"/>
    </source>
</evidence>
<dbReference type="Gene3D" id="4.10.60.10">
    <property type="entry name" value="Zinc finger, CCHC-type"/>
    <property type="match status" value="1"/>
</dbReference>
<keyword evidence="1" id="KW-0863">Zinc-finger</keyword>
<dbReference type="InterPro" id="IPR001878">
    <property type="entry name" value="Znf_CCHC"/>
</dbReference>
<dbReference type="InterPro" id="IPR036875">
    <property type="entry name" value="Znf_CCHC_sf"/>
</dbReference>
<dbReference type="GO" id="GO:0003676">
    <property type="term" value="F:nucleic acid binding"/>
    <property type="evidence" value="ECO:0007669"/>
    <property type="project" value="InterPro"/>
</dbReference>
<evidence type="ECO:0000259" key="3">
    <source>
        <dbReference type="PROSITE" id="PS50158"/>
    </source>
</evidence>
<dbReference type="AlphaFoldDB" id="A0A9P9EB83"/>
<feature type="region of interest" description="Disordered" evidence="2">
    <location>
        <begin position="314"/>
        <end position="341"/>
    </location>
</feature>
<dbReference type="SMART" id="SM00343">
    <property type="entry name" value="ZnF_C2HC"/>
    <property type="match status" value="2"/>
</dbReference>
<keyword evidence="1" id="KW-0862">Zinc</keyword>
<keyword evidence="1" id="KW-0479">Metal-binding</keyword>
<comment type="caution">
    <text evidence="4">The sequence shown here is derived from an EMBL/GenBank/DDBJ whole genome shotgun (WGS) entry which is preliminary data.</text>
</comment>
<name>A0A9P9EB83_9PLEO</name>
<dbReference type="OrthoDB" id="3863715at2759"/>
<feature type="compositionally biased region" description="Basic and acidic residues" evidence="2">
    <location>
        <begin position="314"/>
        <end position="334"/>
    </location>
</feature>
<evidence type="ECO:0000256" key="2">
    <source>
        <dbReference type="SAM" id="MobiDB-lite"/>
    </source>
</evidence>
<dbReference type="EMBL" id="JAGMWT010000002">
    <property type="protein sequence ID" value="KAH7136089.1"/>
    <property type="molecule type" value="Genomic_DNA"/>
</dbReference>
<accession>A0A9P9EB83</accession>
<reference evidence="4" key="1">
    <citation type="journal article" date="2021" name="Nat. Commun.">
        <title>Genetic determinants of endophytism in the Arabidopsis root mycobiome.</title>
        <authorList>
            <person name="Mesny F."/>
            <person name="Miyauchi S."/>
            <person name="Thiergart T."/>
            <person name="Pickel B."/>
            <person name="Atanasova L."/>
            <person name="Karlsson M."/>
            <person name="Huettel B."/>
            <person name="Barry K.W."/>
            <person name="Haridas S."/>
            <person name="Chen C."/>
            <person name="Bauer D."/>
            <person name="Andreopoulos W."/>
            <person name="Pangilinan J."/>
            <person name="LaButti K."/>
            <person name="Riley R."/>
            <person name="Lipzen A."/>
            <person name="Clum A."/>
            <person name="Drula E."/>
            <person name="Henrissat B."/>
            <person name="Kohler A."/>
            <person name="Grigoriev I.V."/>
            <person name="Martin F.M."/>
            <person name="Hacquard S."/>
        </authorList>
    </citation>
    <scope>NUCLEOTIDE SEQUENCE</scope>
    <source>
        <strain evidence="4">MPI-CAGE-CH-0243</strain>
    </source>
</reference>
<protein>
    <recommendedName>
        <fullName evidence="3">CCHC-type domain-containing protein</fullName>
    </recommendedName>
</protein>
<feature type="region of interest" description="Disordered" evidence="2">
    <location>
        <begin position="1"/>
        <end position="50"/>
    </location>
</feature>
<dbReference type="PROSITE" id="PS50158">
    <property type="entry name" value="ZF_CCHC"/>
    <property type="match status" value="1"/>
</dbReference>
<dbReference type="SUPFAM" id="SSF57756">
    <property type="entry name" value="Retrovirus zinc finger-like domains"/>
    <property type="match status" value="1"/>
</dbReference>
<evidence type="ECO:0000313" key="5">
    <source>
        <dbReference type="Proteomes" id="UP000700596"/>
    </source>
</evidence>
<dbReference type="Pfam" id="PF00098">
    <property type="entry name" value="zf-CCHC"/>
    <property type="match status" value="1"/>
</dbReference>
<feature type="compositionally biased region" description="Polar residues" evidence="2">
    <location>
        <begin position="1"/>
        <end position="16"/>
    </location>
</feature>
<organism evidence="4 5">
    <name type="scientific">Dendryphion nanum</name>
    <dbReference type="NCBI Taxonomy" id="256645"/>
    <lineage>
        <taxon>Eukaryota</taxon>
        <taxon>Fungi</taxon>
        <taxon>Dikarya</taxon>
        <taxon>Ascomycota</taxon>
        <taxon>Pezizomycotina</taxon>
        <taxon>Dothideomycetes</taxon>
        <taxon>Pleosporomycetidae</taxon>
        <taxon>Pleosporales</taxon>
        <taxon>Torulaceae</taxon>
        <taxon>Dendryphion</taxon>
    </lineage>
</organism>
<gene>
    <name evidence="4" type="ORF">B0J11DRAFT_565324</name>
</gene>
<dbReference type="Proteomes" id="UP000700596">
    <property type="component" value="Unassembled WGS sequence"/>
</dbReference>
<evidence type="ECO:0000256" key="1">
    <source>
        <dbReference type="PROSITE-ProRule" id="PRU00047"/>
    </source>
</evidence>
<feature type="domain" description="CCHC-type" evidence="3">
    <location>
        <begin position="502"/>
        <end position="515"/>
    </location>
</feature>
<sequence>MSSQQINVAKQVTSKSRGMAYPQSKQKEETTHKSANNGDANKGFTEGDSTNRMASYRKGIEKAKIGVTGGFFLTPRQLDDLKKGRRVNIYVSADENNFIGIEGAWVKLLCHYSGYAKEKLIGGKDDGLLVQGASKNVMQWIYRYMLAGEKDPEGEKPFEALDIAHLVHLYSHASVIQFQSLMDRVHGRLNRLIREGLDIPDAQTVRNMTMFLPALIEPVIYLIVNEFLQPFEGPDWLQPYYTIDDIGPLLDSTIEAELKRLIDRSIWFYSQPGQQRYSKYLDHHVYNRRDVPVEPVVQQPVVKSIKLEELTQAVEPDKNPRHRASKNDVPEHHGVPVGMDKPINGNVRIKLPVAEDSKANKLVQLAEDLQNVGVKKRGRRARKPRKKRAPDLAITIQTNTTKNSATVPTHAHSLLLERDRSETICYNYSLKGHLSRHCTINNIKELQAATVAQAAQAAKAVEHATSSPLPTDASPANSIIPVNTVNTVKSLPPKTAKPHRTCYTCGEPGHIARNCLYGTLSAKKAEAGIEFVVTDKTPEKRRWITLSISRQSLSS</sequence>